<dbReference type="OrthoDB" id="1148871at2"/>
<proteinExistence type="predicted"/>
<reference evidence="3" key="1">
    <citation type="submission" date="2019-03" db="EMBL/GenBank/DDBJ databases">
        <title>Flavobacterium sp.</title>
        <authorList>
            <person name="Kim H."/>
        </authorList>
    </citation>
    <scope>NUCLEOTIDE SEQUENCE [LARGE SCALE GENOMIC DNA]</scope>
    <source>
        <strain evidence="3">GS13</strain>
    </source>
</reference>
<dbReference type="RefSeq" id="WP_133277448.1">
    <property type="nucleotide sequence ID" value="NZ_CP037933.1"/>
</dbReference>
<protein>
    <submittedName>
        <fullName evidence="2">PIN domain-containing protein</fullName>
    </submittedName>
</protein>
<dbReference type="Proteomes" id="UP000291124">
    <property type="component" value="Chromosome"/>
</dbReference>
<evidence type="ECO:0000313" key="3">
    <source>
        <dbReference type="Proteomes" id="UP000291124"/>
    </source>
</evidence>
<organism evidence="2 3">
    <name type="scientific">Flavobacterium nackdongense</name>
    <dbReference type="NCBI Taxonomy" id="2547394"/>
    <lineage>
        <taxon>Bacteria</taxon>
        <taxon>Pseudomonadati</taxon>
        <taxon>Bacteroidota</taxon>
        <taxon>Flavobacteriia</taxon>
        <taxon>Flavobacteriales</taxon>
        <taxon>Flavobacteriaceae</taxon>
        <taxon>Flavobacterium</taxon>
    </lineage>
</organism>
<evidence type="ECO:0000313" key="2">
    <source>
        <dbReference type="EMBL" id="QBN19932.1"/>
    </source>
</evidence>
<dbReference type="InterPro" id="IPR029060">
    <property type="entry name" value="PIN-like_dom_sf"/>
</dbReference>
<dbReference type="InterPro" id="IPR002716">
    <property type="entry name" value="PIN_dom"/>
</dbReference>
<dbReference type="Pfam" id="PF13470">
    <property type="entry name" value="PIN_3"/>
    <property type="match status" value="1"/>
</dbReference>
<dbReference type="AlphaFoldDB" id="A0A4V1AH12"/>
<feature type="domain" description="PIN" evidence="1">
    <location>
        <begin position="4"/>
        <end position="117"/>
    </location>
</feature>
<dbReference type="SUPFAM" id="SSF88723">
    <property type="entry name" value="PIN domain-like"/>
    <property type="match status" value="1"/>
</dbReference>
<accession>A0A4V1AH12</accession>
<sequence>MKNIFIDINILVDIFANREPFVFKSLTIYNLAIKNKIQLHCSSNTITTLHYILKKSISEEKTRLALEHVIKYVTVIPVDIAIIKKSLKSSHKDFEDAIQIISAQSINTMDCIITRDLKDYKNAEINVFTPDEFLNTITK</sequence>
<evidence type="ECO:0000259" key="1">
    <source>
        <dbReference type="Pfam" id="PF13470"/>
    </source>
</evidence>
<dbReference type="KEGG" id="fnk:E1750_14370"/>
<dbReference type="Gene3D" id="3.40.50.1010">
    <property type="entry name" value="5'-nuclease"/>
    <property type="match status" value="1"/>
</dbReference>
<keyword evidence="3" id="KW-1185">Reference proteome</keyword>
<gene>
    <name evidence="2" type="ORF">E1750_14370</name>
</gene>
<dbReference type="EMBL" id="CP037933">
    <property type="protein sequence ID" value="QBN19932.1"/>
    <property type="molecule type" value="Genomic_DNA"/>
</dbReference>
<name>A0A4V1AH12_9FLAO</name>